<dbReference type="Gene3D" id="1.10.238.10">
    <property type="entry name" value="EF-hand"/>
    <property type="match status" value="1"/>
</dbReference>
<dbReference type="SMART" id="SM01179">
    <property type="entry name" value="DUF862"/>
    <property type="match status" value="1"/>
</dbReference>
<dbReference type="EMBL" id="CAMXCT020003307">
    <property type="protein sequence ID" value="CAL1157007.1"/>
    <property type="molecule type" value="Genomic_DNA"/>
</dbReference>
<dbReference type="PANTHER" id="PTHR12378:SF80">
    <property type="entry name" value="IP06716P-RELATED"/>
    <property type="match status" value="1"/>
</dbReference>
<protein>
    <submittedName>
        <fullName evidence="12">Deubiquitinase DESI2 (Desumoylating isopeptidas e 2) (DeSI-2) (PPPDE peptidase domain-containing protein 1) (Palmitoyl protein thioesterase DESI2) (Protein FAM152A ) (S-depalmitoylase DESI2)</fullName>
    </submittedName>
</protein>
<dbReference type="Proteomes" id="UP001152797">
    <property type="component" value="Unassembled WGS sequence"/>
</dbReference>
<reference evidence="10" key="1">
    <citation type="submission" date="2022-10" db="EMBL/GenBank/DDBJ databases">
        <authorList>
            <person name="Chen Y."/>
            <person name="Dougan E. K."/>
            <person name="Chan C."/>
            <person name="Rhodes N."/>
            <person name="Thang M."/>
        </authorList>
    </citation>
    <scope>NUCLEOTIDE SEQUENCE</scope>
</reference>
<sequence>MAFRFRSLNAAQENAECRNRIDVVRRERLQLIQADGQPVFKKLQNDIKDNMSMVSQIHRESDAARREQEERIHKMAALKKQVEEERKAFKRKVQELKVQYKEREQYELKERVKMVKESDKKEEMDGKGSKTRSLKADEEEHFNSTLVMRRILKLAFLNAIQRRHIRQHQKNIEVFEQAFATIKSTTGISDIEEIVKIFVALEQRNFSLLTYVNALNREIEALDKQNRQLKEQLANQQEIEADSEKKRIAALTDLKSQIESTAAGTEDNKLQASQQSEIIDRCRPVIHSILKTVERENRGFGGHPAPEFGSTGENLFGWLTYIEKTLTQWKDFLPDPRDKGHFKTPNKNYKYTVGNQVLALQPKKPNTQPVSLVKPSELPSAANFFLEQGPNQRAALGREEDSSDDEEELMAHPWPRQDLRDKANASVAKRRRHRRTEGTTAQGQQSGPGAEQARPEDAAPTSAARSDEAPGELNYEEIVEGKKDQDEESGGSDDSELDDDIGPTDEEINEIFLKRYKMSKEELQGMADKMGIQLNNLCYLKQEFDAYDEDRSGYIDVKELKGLLEKLGEELSEEELDQAFKELDSDGSGEIEPLVNLAYRAHIVGMWECPGLPRQATASLIDTRAEVLVTGAVSKSAGSPQALGLQRIVRQALWQAQTFKEQVHQDSHLFDKLYAGGSQPEVAQLQTCLKEEVAEALALCALFSTIKESLSNSHASQSPKEIDVSSQMGNLEVLAQAPEQGFEDVSITAEGCATSNFSDEVANTKCLEFSVEKNQELKECNAPGPDLGPCDANVDLQQHQGHPDVHRAGEGTALESGSLPQHEPVANQSKSDEQGEKLDAKIEQDVDPAADARLTLHDLPGKASARIAKALPCKELFALRMASKATLKDTNQQIEQRLKQLWFEAVRGSPGKSAKQSRERSRSRGGESDMDGPGSRSESSESLASQNDQSDEHDQNDQSPPAENGQQSSQNPTPSPKSDEHGVSHQKSAPHDVPILLNIYDVTHYAGVQWLNALFANQYSPVKFGGIFHIGVQIGQKEWSYGYKADGTGVFWTPPLFQAAHHFRESVRMAPTKLSKRRIASVITELEAEWTGRSYNVFGRNCCHFADALCQRLDIGRVPEWTCRLANIGSTAAEARLS</sequence>
<feature type="compositionally biased region" description="Basic and acidic residues" evidence="7">
    <location>
        <begin position="830"/>
        <end position="839"/>
    </location>
</feature>
<dbReference type="EMBL" id="CAMXCT030003307">
    <property type="protein sequence ID" value="CAL4790944.1"/>
    <property type="molecule type" value="Genomic_DNA"/>
</dbReference>
<feature type="compositionally biased region" description="Low complexity" evidence="7">
    <location>
        <begin position="935"/>
        <end position="945"/>
    </location>
</feature>
<name>A0A9P1D6U0_9DINO</name>
<keyword evidence="4" id="KW-0106">Calcium</keyword>
<evidence type="ECO:0000256" key="4">
    <source>
        <dbReference type="ARBA" id="ARBA00022837"/>
    </source>
</evidence>
<evidence type="ECO:0000256" key="1">
    <source>
        <dbReference type="ARBA" id="ARBA00008140"/>
    </source>
</evidence>
<feature type="region of interest" description="Disordered" evidence="7">
    <location>
        <begin position="801"/>
        <end position="839"/>
    </location>
</feature>
<dbReference type="Pfam" id="PF05903">
    <property type="entry name" value="Peptidase_C97"/>
    <property type="match status" value="1"/>
</dbReference>
<evidence type="ECO:0000256" key="7">
    <source>
        <dbReference type="SAM" id="MobiDB-lite"/>
    </source>
</evidence>
<feature type="coiled-coil region" evidence="6">
    <location>
        <begin position="212"/>
        <end position="254"/>
    </location>
</feature>
<evidence type="ECO:0000313" key="13">
    <source>
        <dbReference type="Proteomes" id="UP001152797"/>
    </source>
</evidence>
<dbReference type="InterPro" id="IPR049258">
    <property type="entry name" value="ODAD1_CC"/>
</dbReference>
<evidence type="ECO:0000259" key="9">
    <source>
        <dbReference type="PROSITE" id="PS51858"/>
    </source>
</evidence>
<feature type="domain" description="PPPDE" evidence="9">
    <location>
        <begin position="993"/>
        <end position="1138"/>
    </location>
</feature>
<reference evidence="11" key="2">
    <citation type="submission" date="2024-04" db="EMBL/GenBank/DDBJ databases">
        <authorList>
            <person name="Chen Y."/>
            <person name="Shah S."/>
            <person name="Dougan E. K."/>
            <person name="Thang M."/>
            <person name="Chan C."/>
        </authorList>
    </citation>
    <scope>NUCLEOTIDE SEQUENCE [LARGE SCALE GENOMIC DNA]</scope>
</reference>
<feature type="compositionally biased region" description="Polar residues" evidence="7">
    <location>
        <begin position="438"/>
        <end position="447"/>
    </location>
</feature>
<dbReference type="OrthoDB" id="6766775at2759"/>
<feature type="region of interest" description="Disordered" evidence="7">
    <location>
        <begin position="117"/>
        <end position="136"/>
    </location>
</feature>
<proteinExistence type="inferred from homology"/>
<dbReference type="InterPro" id="IPR008580">
    <property type="entry name" value="PPPDE_dom"/>
</dbReference>
<dbReference type="GO" id="GO:0101005">
    <property type="term" value="F:deubiquitinase activity"/>
    <property type="evidence" value="ECO:0007669"/>
    <property type="project" value="TreeGrafter"/>
</dbReference>
<comment type="caution">
    <text evidence="10">The sequence shown here is derived from an EMBL/GenBank/DDBJ whole genome shotgun (WGS) entry which is preliminary data.</text>
</comment>
<evidence type="ECO:0000313" key="11">
    <source>
        <dbReference type="EMBL" id="CAL1157007.1"/>
    </source>
</evidence>
<keyword evidence="3" id="KW-0378">Hydrolase</keyword>
<feature type="domain" description="EF-hand" evidence="8">
    <location>
        <begin position="540"/>
        <end position="570"/>
    </location>
</feature>
<evidence type="ECO:0000259" key="8">
    <source>
        <dbReference type="PROSITE" id="PS50222"/>
    </source>
</evidence>
<dbReference type="InterPro" id="IPR018247">
    <property type="entry name" value="EF_Hand_1_Ca_BS"/>
</dbReference>
<dbReference type="GO" id="GO:0005509">
    <property type="term" value="F:calcium ion binding"/>
    <property type="evidence" value="ECO:0007669"/>
    <property type="project" value="InterPro"/>
</dbReference>
<feature type="coiled-coil region" evidence="6">
    <location>
        <begin position="65"/>
        <end position="99"/>
    </location>
</feature>
<evidence type="ECO:0000313" key="12">
    <source>
        <dbReference type="EMBL" id="CAL4790944.1"/>
    </source>
</evidence>
<dbReference type="EMBL" id="CAMXCT010003307">
    <property type="protein sequence ID" value="CAI4003632.1"/>
    <property type="molecule type" value="Genomic_DNA"/>
</dbReference>
<keyword evidence="2" id="KW-0645">Protease</keyword>
<dbReference type="Gene3D" id="3.90.1720.30">
    <property type="entry name" value="PPPDE domains"/>
    <property type="match status" value="1"/>
</dbReference>
<dbReference type="SUPFAM" id="SSF47473">
    <property type="entry name" value="EF-hand"/>
    <property type="match status" value="1"/>
</dbReference>
<keyword evidence="5 6" id="KW-0175">Coiled coil</keyword>
<evidence type="ECO:0000256" key="6">
    <source>
        <dbReference type="SAM" id="Coils"/>
    </source>
</evidence>
<organism evidence="10">
    <name type="scientific">Cladocopium goreaui</name>
    <dbReference type="NCBI Taxonomy" id="2562237"/>
    <lineage>
        <taxon>Eukaryota</taxon>
        <taxon>Sar</taxon>
        <taxon>Alveolata</taxon>
        <taxon>Dinophyceae</taxon>
        <taxon>Suessiales</taxon>
        <taxon>Symbiodiniaceae</taxon>
        <taxon>Cladocopium</taxon>
    </lineage>
</organism>
<feature type="region of interest" description="Disordered" evidence="7">
    <location>
        <begin position="387"/>
        <end position="504"/>
    </location>
</feature>
<feature type="compositionally biased region" description="Acidic residues" evidence="7">
    <location>
        <begin position="486"/>
        <end position="504"/>
    </location>
</feature>
<feature type="compositionally biased region" description="Polar residues" evidence="7">
    <location>
        <begin position="957"/>
        <end position="972"/>
    </location>
</feature>
<dbReference type="AlphaFoldDB" id="A0A9P1D6U0"/>
<dbReference type="PROSITE" id="PS51858">
    <property type="entry name" value="PPPDE"/>
    <property type="match status" value="1"/>
</dbReference>
<evidence type="ECO:0000256" key="3">
    <source>
        <dbReference type="ARBA" id="ARBA00022801"/>
    </source>
</evidence>
<dbReference type="SMART" id="SM00054">
    <property type="entry name" value="EFh"/>
    <property type="match status" value="2"/>
</dbReference>
<comment type="similarity">
    <text evidence="1">Belongs to the DeSI family.</text>
</comment>
<dbReference type="GO" id="GO:0016579">
    <property type="term" value="P:protein deubiquitination"/>
    <property type="evidence" value="ECO:0007669"/>
    <property type="project" value="TreeGrafter"/>
</dbReference>
<feature type="compositionally biased region" description="Basic and acidic residues" evidence="7">
    <location>
        <begin position="916"/>
        <end position="927"/>
    </location>
</feature>
<dbReference type="Pfam" id="PF13499">
    <property type="entry name" value="EF-hand_7"/>
    <property type="match status" value="1"/>
</dbReference>
<dbReference type="Pfam" id="PF21773">
    <property type="entry name" value="ODAD1_CC"/>
    <property type="match status" value="1"/>
</dbReference>
<dbReference type="PROSITE" id="PS50222">
    <property type="entry name" value="EF_HAND_2"/>
    <property type="match status" value="1"/>
</dbReference>
<dbReference type="InterPro" id="IPR011992">
    <property type="entry name" value="EF-hand-dom_pair"/>
</dbReference>
<evidence type="ECO:0000313" key="10">
    <source>
        <dbReference type="EMBL" id="CAI4003632.1"/>
    </source>
</evidence>
<dbReference type="PANTHER" id="PTHR12378">
    <property type="entry name" value="DESUMOYLATING ISOPEPTIDASE"/>
    <property type="match status" value="1"/>
</dbReference>
<evidence type="ECO:0000256" key="2">
    <source>
        <dbReference type="ARBA" id="ARBA00022670"/>
    </source>
</evidence>
<dbReference type="InterPro" id="IPR002048">
    <property type="entry name" value="EF_hand_dom"/>
</dbReference>
<evidence type="ECO:0000256" key="5">
    <source>
        <dbReference type="ARBA" id="ARBA00023054"/>
    </source>
</evidence>
<keyword evidence="13" id="KW-1185">Reference proteome</keyword>
<dbReference type="PROSITE" id="PS00018">
    <property type="entry name" value="EF_HAND_1"/>
    <property type="match status" value="1"/>
</dbReference>
<dbReference type="InterPro" id="IPR042266">
    <property type="entry name" value="PPPDE_sf"/>
</dbReference>
<gene>
    <name evidence="10" type="ORF">C1SCF055_LOCUS29484</name>
</gene>
<feature type="region of interest" description="Disordered" evidence="7">
    <location>
        <begin position="907"/>
        <end position="988"/>
    </location>
</feature>
<dbReference type="GO" id="GO:0006508">
    <property type="term" value="P:proteolysis"/>
    <property type="evidence" value="ECO:0007669"/>
    <property type="project" value="UniProtKB-KW"/>
</dbReference>
<accession>A0A9P1D6U0</accession>